<protein>
    <submittedName>
        <fullName evidence="2">Uncharacterized protein</fullName>
    </submittedName>
</protein>
<evidence type="ECO:0000313" key="2">
    <source>
        <dbReference type="EMBL" id="KNC27913.1"/>
    </source>
</evidence>
<evidence type="ECO:0000313" key="3">
    <source>
        <dbReference type="Proteomes" id="UP000037069"/>
    </source>
</evidence>
<dbReference type="AlphaFoldDB" id="A0A0L0C6A2"/>
<dbReference type="OrthoDB" id="8045589at2759"/>
<keyword evidence="1" id="KW-0732">Signal</keyword>
<comment type="caution">
    <text evidence="2">The sequence shown here is derived from an EMBL/GenBank/DDBJ whole genome shotgun (WGS) entry which is preliminary data.</text>
</comment>
<proteinExistence type="predicted"/>
<feature type="chain" id="PRO_5005535961" evidence="1">
    <location>
        <begin position="24"/>
        <end position="158"/>
    </location>
</feature>
<keyword evidence="3" id="KW-1185">Reference proteome</keyword>
<dbReference type="Proteomes" id="UP000037069">
    <property type="component" value="Unassembled WGS sequence"/>
</dbReference>
<feature type="signal peptide" evidence="1">
    <location>
        <begin position="1"/>
        <end position="23"/>
    </location>
</feature>
<gene>
    <name evidence="2" type="ORF">FF38_06118</name>
</gene>
<organism evidence="2 3">
    <name type="scientific">Lucilia cuprina</name>
    <name type="common">Green bottle fly</name>
    <name type="synonym">Australian sheep blowfly</name>
    <dbReference type="NCBI Taxonomy" id="7375"/>
    <lineage>
        <taxon>Eukaryota</taxon>
        <taxon>Metazoa</taxon>
        <taxon>Ecdysozoa</taxon>
        <taxon>Arthropoda</taxon>
        <taxon>Hexapoda</taxon>
        <taxon>Insecta</taxon>
        <taxon>Pterygota</taxon>
        <taxon>Neoptera</taxon>
        <taxon>Endopterygota</taxon>
        <taxon>Diptera</taxon>
        <taxon>Brachycera</taxon>
        <taxon>Muscomorpha</taxon>
        <taxon>Oestroidea</taxon>
        <taxon>Calliphoridae</taxon>
        <taxon>Luciliinae</taxon>
        <taxon>Lucilia</taxon>
    </lineage>
</organism>
<accession>A0A0L0C6A2</accession>
<dbReference type="EMBL" id="JRES01000835">
    <property type="protein sequence ID" value="KNC27913.1"/>
    <property type="molecule type" value="Genomic_DNA"/>
</dbReference>
<name>A0A0L0C6A2_LUCCU</name>
<evidence type="ECO:0000256" key="1">
    <source>
        <dbReference type="SAM" id="SignalP"/>
    </source>
</evidence>
<sequence length="158" mass="18180">MFLRKKIFFTFLILYEIPSIINSEEYLKDLKPADIKYISKDELPPVELPRPIVSVRQAKTLNEEPIDDEYTEDNSRFQKSQRPTLMDIALEVSVREGLSAMRKLYTQVEPDMVKNGQVLQDNHPAALLSKFSAPVVDTSRREMAAYATLTAAKVFRKK</sequence>
<reference evidence="2 3" key="1">
    <citation type="journal article" date="2015" name="Nat. Commun.">
        <title>Lucilia cuprina genome unlocks parasitic fly biology to underpin future interventions.</title>
        <authorList>
            <person name="Anstead C.A."/>
            <person name="Korhonen P.K."/>
            <person name="Young N.D."/>
            <person name="Hall R.S."/>
            <person name="Jex A.R."/>
            <person name="Murali S.C."/>
            <person name="Hughes D.S."/>
            <person name="Lee S.F."/>
            <person name="Perry T."/>
            <person name="Stroehlein A.J."/>
            <person name="Ansell B.R."/>
            <person name="Breugelmans B."/>
            <person name="Hofmann A."/>
            <person name="Qu J."/>
            <person name="Dugan S."/>
            <person name="Lee S.L."/>
            <person name="Chao H."/>
            <person name="Dinh H."/>
            <person name="Han Y."/>
            <person name="Doddapaneni H.V."/>
            <person name="Worley K.C."/>
            <person name="Muzny D.M."/>
            <person name="Ioannidis P."/>
            <person name="Waterhouse R.M."/>
            <person name="Zdobnov E.M."/>
            <person name="James P.J."/>
            <person name="Bagnall N.H."/>
            <person name="Kotze A.C."/>
            <person name="Gibbs R.A."/>
            <person name="Richards S."/>
            <person name="Batterham P."/>
            <person name="Gasser R.B."/>
        </authorList>
    </citation>
    <scope>NUCLEOTIDE SEQUENCE [LARGE SCALE GENOMIC DNA]</scope>
    <source>
        <strain evidence="2 3">LS</strain>
        <tissue evidence="2">Full body</tissue>
    </source>
</reference>